<feature type="non-terminal residue" evidence="2">
    <location>
        <position position="360"/>
    </location>
</feature>
<keyword evidence="1" id="KW-0732">Signal</keyword>
<proteinExistence type="predicted"/>
<feature type="signal peptide" evidence="1">
    <location>
        <begin position="1"/>
        <end position="21"/>
    </location>
</feature>
<protein>
    <submittedName>
        <fullName evidence="2">Uncharacterized protein</fullName>
    </submittedName>
</protein>
<accession>A0A176S592</accession>
<reference evidence="2 3" key="1">
    <citation type="submission" date="2016-05" db="EMBL/GenBank/DDBJ databases">
        <title>Single-cell genome of chain-forming Candidatus Thiomargarita nelsonii and comparison to other large sulfur-oxidizing bacteria.</title>
        <authorList>
            <person name="Winkel M."/>
            <person name="Salman V."/>
            <person name="Woyke T."/>
            <person name="Schulz-Vogt H."/>
            <person name="Richter M."/>
            <person name="Flood B."/>
            <person name="Bailey J."/>
            <person name="Amann R."/>
            <person name="Mussmann M."/>
        </authorList>
    </citation>
    <scope>NUCLEOTIDE SEQUENCE [LARGE SCALE GENOMIC DNA]</scope>
    <source>
        <strain evidence="2 3">THI036</strain>
    </source>
</reference>
<evidence type="ECO:0000313" key="3">
    <source>
        <dbReference type="Proteomes" id="UP000076962"/>
    </source>
</evidence>
<name>A0A176S592_9GAMM</name>
<dbReference type="Proteomes" id="UP000076962">
    <property type="component" value="Unassembled WGS sequence"/>
</dbReference>
<dbReference type="EMBL" id="LUTY01000479">
    <property type="protein sequence ID" value="OAD23233.1"/>
    <property type="molecule type" value="Genomic_DNA"/>
</dbReference>
<organism evidence="2 3">
    <name type="scientific">Candidatus Thiomargarita nelsonii</name>
    <dbReference type="NCBI Taxonomy" id="1003181"/>
    <lineage>
        <taxon>Bacteria</taxon>
        <taxon>Pseudomonadati</taxon>
        <taxon>Pseudomonadota</taxon>
        <taxon>Gammaproteobacteria</taxon>
        <taxon>Thiotrichales</taxon>
        <taxon>Thiotrichaceae</taxon>
        <taxon>Thiomargarita</taxon>
    </lineage>
</organism>
<feature type="chain" id="PRO_5008049011" evidence="1">
    <location>
        <begin position="22"/>
        <end position="360"/>
    </location>
</feature>
<sequence>MYKKKFILFVILLMISCTVHDNNEQRTTVPERGAMERANDKLIDLDETNDEVAIEDTYAKSVSQFGITWTFDKEYQVGQFANGDYWVIGPVNIISINPPSIEINGTTTVDGFTPGSGPGAKIRIMNGSMINPSPEKGALQGYDNEMYQWHPTIGRKYGGHYDSSLNVALNVSKANQLTVSPGSSLVSTISLEKGYRPQLKTAAILTVLASPAPKGSFRPPYSGSDKTVKFNQNGLKYNLLKKLAKVSSTPEISSVERHFERPWVDHVPNWVARFCHPAENMPDYGREMSQQIGEAALMLHLDLTNEQKETLLIRYVQLGIDLFGIIKDGGKDNWVPNGGITHGRKWPIMFAGFMLDDAEM</sequence>
<evidence type="ECO:0000313" key="2">
    <source>
        <dbReference type="EMBL" id="OAD23233.1"/>
    </source>
</evidence>
<evidence type="ECO:0000256" key="1">
    <source>
        <dbReference type="SAM" id="SignalP"/>
    </source>
</evidence>
<comment type="caution">
    <text evidence="2">The sequence shown here is derived from an EMBL/GenBank/DDBJ whole genome shotgun (WGS) entry which is preliminary data.</text>
</comment>
<gene>
    <name evidence="2" type="ORF">THIOM_000940</name>
</gene>
<dbReference type="PROSITE" id="PS51257">
    <property type="entry name" value="PROKAR_LIPOPROTEIN"/>
    <property type="match status" value="1"/>
</dbReference>
<dbReference type="AlphaFoldDB" id="A0A176S592"/>
<keyword evidence="3" id="KW-1185">Reference proteome</keyword>